<dbReference type="PANTHER" id="PTHR35043">
    <property type="entry name" value="TRANSCRIPTION FACTOR DOMAIN-CONTAINING PROTEIN"/>
    <property type="match status" value="1"/>
</dbReference>
<dbReference type="STRING" id="1314800.A0A1B7N3G7"/>
<feature type="region of interest" description="Disordered" evidence="1">
    <location>
        <begin position="380"/>
        <end position="400"/>
    </location>
</feature>
<feature type="transmembrane region" description="Helical" evidence="2">
    <location>
        <begin position="42"/>
        <end position="58"/>
    </location>
</feature>
<dbReference type="InParanoid" id="A0A1B7N3G7"/>
<dbReference type="PANTHER" id="PTHR35043:SF7">
    <property type="entry name" value="TRANSCRIPTION FACTOR DOMAIN-CONTAINING PROTEIN"/>
    <property type="match status" value="1"/>
</dbReference>
<proteinExistence type="predicted"/>
<evidence type="ECO:0000256" key="1">
    <source>
        <dbReference type="SAM" id="MobiDB-lite"/>
    </source>
</evidence>
<evidence type="ECO:0000256" key="2">
    <source>
        <dbReference type="SAM" id="Phobius"/>
    </source>
</evidence>
<keyword evidence="2" id="KW-0812">Transmembrane</keyword>
<name>A0A1B7N3G7_9AGAM</name>
<dbReference type="OrthoDB" id="9451547at2759"/>
<sequence length="400" mass="44141">MSPALHSACSFLVASFNGTTIPMLDMSDSSTGSSNTRTLWDIIWSCAVTLFACAWTAIHPNIPGMDEGKVAIFSRRLLIMAIVLIAPEFIIAWAMRQFLSARRTANEFDDILGAQLLQAQAHHQNIGDGNTATLLSEMAELERNSLIPNPPRVASRKFRAWTVTHGFFACMGGFLLYVNDEPRAPLAPDELWRFVRKGSVDMPTIVEADIEDRSKGDILSKGIAILQLVWFVISLAARYAQNLPITLLEIDTLAIAALTCIVYSLWWKKPKDVGRPFPVHWKKMEPSPPSDLVYGEASVEDGYFLYFIRNLLNTESQFSHRAAHSRGASSLGGYYHATTDGFDDDDTVVLLIGCFKHAADADPNAAGLSRPTVFDISEDNEPAEDETEHLVQMSGSQAAM</sequence>
<dbReference type="EMBL" id="KV448251">
    <property type="protein sequence ID" value="OAX39404.1"/>
    <property type="molecule type" value="Genomic_DNA"/>
</dbReference>
<feature type="transmembrane region" description="Helical" evidence="2">
    <location>
        <begin position="223"/>
        <end position="240"/>
    </location>
</feature>
<evidence type="ECO:0000313" key="4">
    <source>
        <dbReference type="Proteomes" id="UP000092154"/>
    </source>
</evidence>
<protein>
    <submittedName>
        <fullName evidence="3">Uncharacterized protein</fullName>
    </submittedName>
</protein>
<dbReference type="AlphaFoldDB" id="A0A1B7N3G7"/>
<dbReference type="Proteomes" id="UP000092154">
    <property type="component" value="Unassembled WGS sequence"/>
</dbReference>
<keyword evidence="2" id="KW-1133">Transmembrane helix</keyword>
<organism evidence="3 4">
    <name type="scientific">Rhizopogon vinicolor AM-OR11-026</name>
    <dbReference type="NCBI Taxonomy" id="1314800"/>
    <lineage>
        <taxon>Eukaryota</taxon>
        <taxon>Fungi</taxon>
        <taxon>Dikarya</taxon>
        <taxon>Basidiomycota</taxon>
        <taxon>Agaricomycotina</taxon>
        <taxon>Agaricomycetes</taxon>
        <taxon>Agaricomycetidae</taxon>
        <taxon>Boletales</taxon>
        <taxon>Suillineae</taxon>
        <taxon>Rhizopogonaceae</taxon>
        <taxon>Rhizopogon</taxon>
    </lineage>
</organism>
<accession>A0A1B7N3G7</accession>
<reference evidence="3 4" key="1">
    <citation type="submission" date="2016-06" db="EMBL/GenBank/DDBJ databases">
        <title>Comparative genomics of the ectomycorrhizal sister species Rhizopogon vinicolor and Rhizopogon vesiculosus (Basidiomycota: Boletales) reveals a divergence of the mating type B locus.</title>
        <authorList>
            <consortium name="DOE Joint Genome Institute"/>
            <person name="Mujic A.B."/>
            <person name="Kuo A."/>
            <person name="Tritt A."/>
            <person name="Lipzen A."/>
            <person name="Chen C."/>
            <person name="Johnson J."/>
            <person name="Sharma A."/>
            <person name="Barry K."/>
            <person name="Grigoriev I.V."/>
            <person name="Spatafora J.W."/>
        </authorList>
    </citation>
    <scope>NUCLEOTIDE SEQUENCE [LARGE SCALE GENOMIC DNA]</scope>
    <source>
        <strain evidence="3 4">AM-OR11-026</strain>
    </source>
</reference>
<feature type="transmembrane region" description="Helical" evidence="2">
    <location>
        <begin position="246"/>
        <end position="266"/>
    </location>
</feature>
<keyword evidence="4" id="KW-1185">Reference proteome</keyword>
<evidence type="ECO:0000313" key="3">
    <source>
        <dbReference type="EMBL" id="OAX39404.1"/>
    </source>
</evidence>
<keyword evidence="2" id="KW-0472">Membrane</keyword>
<gene>
    <name evidence="3" type="ORF">K503DRAFT_865460</name>
</gene>
<feature type="transmembrane region" description="Helical" evidence="2">
    <location>
        <begin position="78"/>
        <end position="95"/>
    </location>
</feature>